<dbReference type="Pfam" id="PF03015">
    <property type="entry name" value="Sterile"/>
    <property type="match status" value="1"/>
</dbReference>
<keyword evidence="4 10" id="KW-0812">Transmembrane</keyword>
<dbReference type="CDD" id="cd05236">
    <property type="entry name" value="FAR-N_SDR_e"/>
    <property type="match status" value="1"/>
</dbReference>
<feature type="domain" description="Fatty acyl-CoA reductase C-terminal" evidence="11">
    <location>
        <begin position="372"/>
        <end position="464"/>
    </location>
</feature>
<feature type="transmembrane region" description="Helical" evidence="10">
    <location>
        <begin position="476"/>
        <end position="498"/>
    </location>
</feature>
<dbReference type="AlphaFoldDB" id="A0A9N9S159"/>
<dbReference type="OrthoDB" id="429813at2759"/>
<evidence type="ECO:0000256" key="6">
    <source>
        <dbReference type="ARBA" id="ARBA00022989"/>
    </source>
</evidence>
<evidence type="ECO:0000256" key="2">
    <source>
        <dbReference type="ARBA" id="ARBA00005928"/>
    </source>
</evidence>
<dbReference type="EC" id="1.2.1.84" evidence="10"/>
<keyword evidence="8 10" id="KW-0472">Membrane</keyword>
<feature type="domain" description="Thioester reductase (TE)" evidence="12">
    <location>
        <begin position="15"/>
        <end position="282"/>
    </location>
</feature>
<keyword evidence="5 10" id="KW-0521">NADP</keyword>
<proteinExistence type="inferred from homology"/>
<gene>
    <name evidence="13" type="ORF">CHIRRI_LOCUS9529</name>
</gene>
<dbReference type="SUPFAM" id="SSF51735">
    <property type="entry name" value="NAD(P)-binding Rossmann-fold domains"/>
    <property type="match status" value="1"/>
</dbReference>
<keyword evidence="6 10" id="KW-1133">Transmembrane helix</keyword>
<evidence type="ECO:0000256" key="9">
    <source>
        <dbReference type="ARBA" id="ARBA00052530"/>
    </source>
</evidence>
<keyword evidence="10" id="KW-0560">Oxidoreductase</keyword>
<dbReference type="InterPro" id="IPR013120">
    <property type="entry name" value="FAR_NAD-bd"/>
</dbReference>
<dbReference type="PANTHER" id="PTHR11011">
    <property type="entry name" value="MALE STERILITY PROTEIN 2-RELATED"/>
    <property type="match status" value="1"/>
</dbReference>
<dbReference type="Gene3D" id="3.40.50.720">
    <property type="entry name" value="NAD(P)-binding Rossmann-like Domain"/>
    <property type="match status" value="1"/>
</dbReference>
<evidence type="ECO:0000256" key="1">
    <source>
        <dbReference type="ARBA" id="ARBA00004141"/>
    </source>
</evidence>
<dbReference type="GO" id="GO:0016020">
    <property type="term" value="C:membrane"/>
    <property type="evidence" value="ECO:0007669"/>
    <property type="project" value="UniProtKB-SubCell"/>
</dbReference>
<accession>A0A9N9S159</accession>
<evidence type="ECO:0000259" key="12">
    <source>
        <dbReference type="Pfam" id="PF07993"/>
    </source>
</evidence>
<dbReference type="InterPro" id="IPR036291">
    <property type="entry name" value="NAD(P)-bd_dom_sf"/>
</dbReference>
<dbReference type="InterPro" id="IPR033640">
    <property type="entry name" value="FAR_C"/>
</dbReference>
<dbReference type="GO" id="GO:0035336">
    <property type="term" value="P:long-chain fatty-acyl-CoA metabolic process"/>
    <property type="evidence" value="ECO:0007669"/>
    <property type="project" value="TreeGrafter"/>
</dbReference>
<evidence type="ECO:0000313" key="13">
    <source>
        <dbReference type="EMBL" id="CAG9806674.1"/>
    </source>
</evidence>
<sequence length="523" mass="59424">MITIPEFYSNRDIFITGGSGFVGKVLIEKLLRSCSGLRNIYILMRTKRSKTIDERLEEIKNMALFSGLMETNPKVFNKLVPIEGDVTVVGLGITDESRALLKDISVIFHSAASVRFDENYKTAIILNTKGTHEVIEFALTLKNLVSFVHVSTTYCYPDHHFIDEKLYPVPGDWQTTIKIVENVDDELLECFMPIYNNFKPNSYVYAKALSEHVCESYKNKIPITIVRPSIVVGTEMEPIGGWNDNFNGPVGLLTACGLGIMRTMYASNKALLNCVAVDVVGKTLIVVGWKNAIDNGVQSAVTLGESAKVEVNKNCGQLQVYNCASTHNMDLELLVYDGQYSIRKYPFEKCVYLPGGGVTLCKVMNYFRIVCFQLVPAALIDQALTLKGKKAMLMSLQRKIAAASVALKNFVFTKWKFGTENFKNLNKIVLSDDLQDFCMDRKVKNNREYYEIQILGARRYLMKEPDSSIPACRRRIYLLLIFDIFFRILLFGYIFYLLGKKINLFDNKIPFFEYRNDTIAQRI</sequence>
<protein>
    <recommendedName>
        <fullName evidence="10">Fatty acyl-CoA reductase</fullName>
        <ecNumber evidence="10">1.2.1.84</ecNumber>
    </recommendedName>
</protein>
<dbReference type="GO" id="GO:0102965">
    <property type="term" value="F:alcohol-forming long-chain fatty acyl-CoA reductase activity"/>
    <property type="evidence" value="ECO:0007669"/>
    <property type="project" value="UniProtKB-EC"/>
</dbReference>
<comment type="catalytic activity">
    <reaction evidence="9 10">
        <text>a long-chain fatty acyl-CoA + 2 NADPH + 2 H(+) = a long-chain primary fatty alcohol + 2 NADP(+) + CoA</text>
        <dbReference type="Rhea" id="RHEA:52716"/>
        <dbReference type="ChEBI" id="CHEBI:15378"/>
        <dbReference type="ChEBI" id="CHEBI:57287"/>
        <dbReference type="ChEBI" id="CHEBI:57783"/>
        <dbReference type="ChEBI" id="CHEBI:58349"/>
        <dbReference type="ChEBI" id="CHEBI:77396"/>
        <dbReference type="ChEBI" id="CHEBI:83139"/>
        <dbReference type="EC" id="1.2.1.84"/>
    </reaction>
</comment>
<comment type="subcellular location">
    <subcellularLocation>
        <location evidence="1">Membrane</location>
        <topology evidence="1">Multi-pass membrane protein</topology>
    </subcellularLocation>
</comment>
<comment type="function">
    <text evidence="10">Catalyzes the reduction of fatty acyl-CoA to fatty alcohols.</text>
</comment>
<dbReference type="PANTHER" id="PTHR11011:SF24">
    <property type="entry name" value="FATTY ACYL-COA REDUCTASE"/>
    <property type="match status" value="1"/>
</dbReference>
<evidence type="ECO:0000313" key="14">
    <source>
        <dbReference type="Proteomes" id="UP001153620"/>
    </source>
</evidence>
<evidence type="ECO:0000256" key="7">
    <source>
        <dbReference type="ARBA" id="ARBA00023098"/>
    </source>
</evidence>
<evidence type="ECO:0000256" key="3">
    <source>
        <dbReference type="ARBA" id="ARBA00022516"/>
    </source>
</evidence>
<dbReference type="InterPro" id="IPR026055">
    <property type="entry name" value="FAR"/>
</dbReference>
<dbReference type="FunFam" id="3.40.50.720:FF:000143">
    <property type="entry name" value="Fatty acyl-CoA reductase"/>
    <property type="match status" value="1"/>
</dbReference>
<reference evidence="13" key="1">
    <citation type="submission" date="2022-01" db="EMBL/GenBank/DDBJ databases">
        <authorList>
            <person name="King R."/>
        </authorList>
    </citation>
    <scope>NUCLEOTIDE SEQUENCE</scope>
</reference>
<dbReference type="CDD" id="cd09071">
    <property type="entry name" value="FAR_C"/>
    <property type="match status" value="1"/>
</dbReference>
<keyword evidence="3 10" id="KW-0444">Lipid biosynthesis</keyword>
<dbReference type="GO" id="GO:0080019">
    <property type="term" value="F:alcohol-forming very long-chain fatty acyl-CoA reductase activity"/>
    <property type="evidence" value="ECO:0007669"/>
    <property type="project" value="InterPro"/>
</dbReference>
<name>A0A9N9S159_9DIPT</name>
<dbReference type="Pfam" id="PF07993">
    <property type="entry name" value="NAD_binding_4"/>
    <property type="match status" value="1"/>
</dbReference>
<evidence type="ECO:0000256" key="5">
    <source>
        <dbReference type="ARBA" id="ARBA00022857"/>
    </source>
</evidence>
<evidence type="ECO:0000256" key="4">
    <source>
        <dbReference type="ARBA" id="ARBA00022692"/>
    </source>
</evidence>
<dbReference type="EMBL" id="OU895879">
    <property type="protein sequence ID" value="CAG9806674.1"/>
    <property type="molecule type" value="Genomic_DNA"/>
</dbReference>
<organism evidence="13 14">
    <name type="scientific">Chironomus riparius</name>
    <dbReference type="NCBI Taxonomy" id="315576"/>
    <lineage>
        <taxon>Eukaryota</taxon>
        <taxon>Metazoa</taxon>
        <taxon>Ecdysozoa</taxon>
        <taxon>Arthropoda</taxon>
        <taxon>Hexapoda</taxon>
        <taxon>Insecta</taxon>
        <taxon>Pterygota</taxon>
        <taxon>Neoptera</taxon>
        <taxon>Endopterygota</taxon>
        <taxon>Diptera</taxon>
        <taxon>Nematocera</taxon>
        <taxon>Chironomoidea</taxon>
        <taxon>Chironomidae</taxon>
        <taxon>Chironominae</taxon>
        <taxon>Chironomus</taxon>
    </lineage>
</organism>
<dbReference type="Proteomes" id="UP001153620">
    <property type="component" value="Chromosome 3"/>
</dbReference>
<evidence type="ECO:0000259" key="11">
    <source>
        <dbReference type="Pfam" id="PF03015"/>
    </source>
</evidence>
<dbReference type="GO" id="GO:0005777">
    <property type="term" value="C:peroxisome"/>
    <property type="evidence" value="ECO:0007669"/>
    <property type="project" value="TreeGrafter"/>
</dbReference>
<keyword evidence="14" id="KW-1185">Reference proteome</keyword>
<evidence type="ECO:0000256" key="8">
    <source>
        <dbReference type="ARBA" id="ARBA00023136"/>
    </source>
</evidence>
<keyword evidence="7 10" id="KW-0443">Lipid metabolism</keyword>
<comment type="similarity">
    <text evidence="2 10">Belongs to the fatty acyl-CoA reductase family.</text>
</comment>
<reference evidence="13" key="2">
    <citation type="submission" date="2022-10" db="EMBL/GenBank/DDBJ databases">
        <authorList>
            <consortium name="ENA_rothamsted_submissions"/>
            <consortium name="culmorum"/>
            <person name="King R."/>
        </authorList>
    </citation>
    <scope>NUCLEOTIDE SEQUENCE</scope>
</reference>
<evidence type="ECO:0000256" key="10">
    <source>
        <dbReference type="RuleBase" id="RU363097"/>
    </source>
</evidence>